<dbReference type="EMBL" id="CAEZWC010000075">
    <property type="protein sequence ID" value="CAB4649704.1"/>
    <property type="molecule type" value="Genomic_DNA"/>
</dbReference>
<reference evidence="4" key="1">
    <citation type="submission" date="2020-05" db="EMBL/GenBank/DDBJ databases">
        <authorList>
            <person name="Chiriac C."/>
            <person name="Salcher M."/>
            <person name="Ghai R."/>
            <person name="Kavagutti S V."/>
        </authorList>
    </citation>
    <scope>NUCLEOTIDE SEQUENCE</scope>
</reference>
<gene>
    <name evidence="1" type="ORF">UFOPK1599_00596</name>
    <name evidence="2" type="ORF">UFOPK1894_00684</name>
    <name evidence="3" type="ORF">UFOPK2139_00220</name>
    <name evidence="4" type="ORF">UFOPK2179_00662</name>
</gene>
<evidence type="ECO:0000313" key="2">
    <source>
        <dbReference type="EMBL" id="CAB4616872.1"/>
    </source>
</evidence>
<sequence length="86" mass="9871">MKYRFAKSIGNYGISDESAAYLIENNQSFAVGLSREGNKKIAWVGFDQYGIRLECIAIVFIDALYIIHLKPVEAKEDIDEVKKRLW</sequence>
<dbReference type="EMBL" id="CAEZVA010000048">
    <property type="protein sequence ID" value="CAB4616872.1"/>
    <property type="molecule type" value="Genomic_DNA"/>
</dbReference>
<dbReference type="EMBL" id="CAEZTE010000022">
    <property type="protein sequence ID" value="CAB4561589.1"/>
    <property type="molecule type" value="Genomic_DNA"/>
</dbReference>
<proteinExistence type="predicted"/>
<evidence type="ECO:0000313" key="1">
    <source>
        <dbReference type="EMBL" id="CAB4561589.1"/>
    </source>
</evidence>
<accession>A0A6J6KNG3</accession>
<evidence type="ECO:0000313" key="4">
    <source>
        <dbReference type="EMBL" id="CAB4649704.1"/>
    </source>
</evidence>
<dbReference type="AlphaFoldDB" id="A0A6J6KNG3"/>
<dbReference type="EMBL" id="CAEZVR010000026">
    <property type="protein sequence ID" value="CAB4630909.1"/>
    <property type="molecule type" value="Genomic_DNA"/>
</dbReference>
<protein>
    <submittedName>
        <fullName evidence="4">Unannotated protein</fullName>
    </submittedName>
</protein>
<evidence type="ECO:0000313" key="3">
    <source>
        <dbReference type="EMBL" id="CAB4630909.1"/>
    </source>
</evidence>
<name>A0A6J6KNG3_9ZZZZ</name>
<organism evidence="4">
    <name type="scientific">freshwater metagenome</name>
    <dbReference type="NCBI Taxonomy" id="449393"/>
    <lineage>
        <taxon>unclassified sequences</taxon>
        <taxon>metagenomes</taxon>
        <taxon>ecological metagenomes</taxon>
    </lineage>
</organism>